<name>A0A4S3IYB7_9EURO</name>
<evidence type="ECO:0000313" key="2">
    <source>
        <dbReference type="EMBL" id="THC87379.1"/>
    </source>
</evidence>
<feature type="region of interest" description="Disordered" evidence="1">
    <location>
        <begin position="80"/>
        <end position="127"/>
    </location>
</feature>
<dbReference type="STRING" id="1220188.A0A4S3IYB7"/>
<gene>
    <name evidence="2" type="ORF">EYZ11_013175</name>
</gene>
<reference evidence="2 3" key="1">
    <citation type="submission" date="2019-03" db="EMBL/GenBank/DDBJ databases">
        <title>The genome sequence of a newly discovered highly antifungal drug resistant Aspergillus species, Aspergillus tanneri NIH 1004.</title>
        <authorList>
            <person name="Mounaud S."/>
            <person name="Singh I."/>
            <person name="Joardar V."/>
            <person name="Pakala S."/>
            <person name="Pakala S."/>
            <person name="Venepally P."/>
            <person name="Hoover J."/>
            <person name="Nierman W."/>
            <person name="Chung J."/>
            <person name="Losada L."/>
        </authorList>
    </citation>
    <scope>NUCLEOTIDE SEQUENCE [LARGE SCALE GENOMIC DNA]</scope>
    <source>
        <strain evidence="2 3">NIH1004</strain>
    </source>
</reference>
<feature type="compositionally biased region" description="Acidic residues" evidence="1">
    <location>
        <begin position="88"/>
        <end position="98"/>
    </location>
</feature>
<dbReference type="EMBL" id="SOSA01001252">
    <property type="protein sequence ID" value="THC87379.1"/>
    <property type="molecule type" value="Genomic_DNA"/>
</dbReference>
<accession>A0A4S3IYB7</accession>
<dbReference type="AlphaFoldDB" id="A0A4S3IYB7"/>
<comment type="caution">
    <text evidence="2">The sequence shown here is derived from an EMBL/GenBank/DDBJ whole genome shotgun (WGS) entry which is preliminary data.</text>
</comment>
<dbReference type="VEuPathDB" id="FungiDB:EYZ11_013175"/>
<keyword evidence="3" id="KW-1185">Reference proteome</keyword>
<proteinExistence type="predicted"/>
<evidence type="ECO:0000313" key="3">
    <source>
        <dbReference type="Proteomes" id="UP000308092"/>
    </source>
</evidence>
<protein>
    <submittedName>
        <fullName evidence="2">Uncharacterized protein</fullName>
    </submittedName>
</protein>
<dbReference type="Proteomes" id="UP000308092">
    <property type="component" value="Unassembled WGS sequence"/>
</dbReference>
<evidence type="ECO:0000256" key="1">
    <source>
        <dbReference type="SAM" id="MobiDB-lite"/>
    </source>
</evidence>
<organism evidence="2 3">
    <name type="scientific">Aspergillus tanneri</name>
    <dbReference type="NCBI Taxonomy" id="1220188"/>
    <lineage>
        <taxon>Eukaryota</taxon>
        <taxon>Fungi</taxon>
        <taxon>Dikarya</taxon>
        <taxon>Ascomycota</taxon>
        <taxon>Pezizomycotina</taxon>
        <taxon>Eurotiomycetes</taxon>
        <taxon>Eurotiomycetidae</taxon>
        <taxon>Eurotiales</taxon>
        <taxon>Aspergillaceae</taxon>
        <taxon>Aspergillus</taxon>
        <taxon>Aspergillus subgen. Circumdati</taxon>
    </lineage>
</organism>
<sequence>MSALIPALSLEEIWRRAVEVSQGDPVLPIGGQQLAPWVHSLPGQAVLARLGQDVRFVRGCISGYQILSHRPSYINALLIQSRGRGEDDPGDDEPEAPLDDVGSPADTPGDRTLPAPGSSPENAIVIV</sequence>